<accession>A0A645F4V6</accession>
<name>A0A645F4V6_9ZZZZ</name>
<comment type="caution">
    <text evidence="1">The sequence shown here is derived from an EMBL/GenBank/DDBJ whole genome shotgun (WGS) entry which is preliminary data.</text>
</comment>
<proteinExistence type="predicted"/>
<dbReference type="AlphaFoldDB" id="A0A645F4V6"/>
<sequence>MDFGCIAGIDVRAYCQFATAQAMGVRRELGDGCGHPLRHYPHQKQRPKAQQ</sequence>
<protein>
    <submittedName>
        <fullName evidence="1">Uncharacterized protein</fullName>
    </submittedName>
</protein>
<evidence type="ECO:0000313" key="1">
    <source>
        <dbReference type="EMBL" id="MPN08890.1"/>
    </source>
</evidence>
<gene>
    <name evidence="1" type="ORF">SDC9_156178</name>
</gene>
<organism evidence="1">
    <name type="scientific">bioreactor metagenome</name>
    <dbReference type="NCBI Taxonomy" id="1076179"/>
    <lineage>
        <taxon>unclassified sequences</taxon>
        <taxon>metagenomes</taxon>
        <taxon>ecological metagenomes</taxon>
    </lineage>
</organism>
<reference evidence="1" key="1">
    <citation type="submission" date="2019-08" db="EMBL/GenBank/DDBJ databases">
        <authorList>
            <person name="Kucharzyk K."/>
            <person name="Murdoch R.W."/>
            <person name="Higgins S."/>
            <person name="Loffler F."/>
        </authorList>
    </citation>
    <scope>NUCLEOTIDE SEQUENCE</scope>
</reference>
<dbReference type="EMBL" id="VSSQ01054983">
    <property type="protein sequence ID" value="MPN08890.1"/>
    <property type="molecule type" value="Genomic_DNA"/>
</dbReference>